<dbReference type="Proteomes" id="UP000199392">
    <property type="component" value="Unassembled WGS sequence"/>
</dbReference>
<keyword evidence="3" id="KW-0443">Lipid metabolism</keyword>
<evidence type="ECO:0000256" key="1">
    <source>
        <dbReference type="ARBA" id="ARBA00004275"/>
    </source>
</evidence>
<dbReference type="RefSeq" id="WP_092429965.1">
    <property type="nucleotide sequence ID" value="NZ_FNCL01000016.1"/>
</dbReference>
<evidence type="ECO:0000313" key="9">
    <source>
        <dbReference type="EMBL" id="SFT22549.1"/>
    </source>
</evidence>
<dbReference type="Gene3D" id="3.90.226.10">
    <property type="entry name" value="2-enoyl-CoA Hydratase, Chain A, domain 1"/>
    <property type="match status" value="1"/>
</dbReference>
<evidence type="ECO:0000256" key="2">
    <source>
        <dbReference type="ARBA" id="ARBA00011245"/>
    </source>
</evidence>
<gene>
    <name evidence="9" type="ORF">SAMN04488050_11686</name>
</gene>
<dbReference type="InterPro" id="IPR001753">
    <property type="entry name" value="Enoyl-CoA_hydra/iso"/>
</dbReference>
<proteinExistence type="predicted"/>
<dbReference type="PANTHER" id="PTHR23309">
    <property type="entry name" value="3-HYDROXYACYL-COA DEHYROGENASE"/>
    <property type="match status" value="1"/>
</dbReference>
<dbReference type="InterPro" id="IPR008927">
    <property type="entry name" value="6-PGluconate_DH-like_C_sf"/>
</dbReference>
<dbReference type="InterPro" id="IPR029045">
    <property type="entry name" value="ClpP/crotonase-like_dom_sf"/>
</dbReference>
<evidence type="ECO:0000256" key="4">
    <source>
        <dbReference type="ARBA" id="ARBA00023140"/>
    </source>
</evidence>
<feature type="domain" description="3-hydroxyacyl-CoA dehydrogenase C-terminal" evidence="8">
    <location>
        <begin position="459"/>
        <end position="539"/>
    </location>
</feature>
<keyword evidence="6" id="KW-0456">Lyase</keyword>
<keyword evidence="4" id="KW-0576">Peroxisome</keyword>
<sequence>MAQTTGAVDVRIGEGIAWLVMTGEADNRLTPAMRSGLLAALTRVEADPEIACIILTGGKAGFSGGDDPAELDAAHGDPGPAELCRRIELCRKPVIAALHGRALGIGAELALAAHYRLAARGTLFGLPNVALGLPPAAGATQRLPRLLGAGPALEMMLSGEAIRLDETAPAGLLDRLAEGPLDEEARAFCAELRAEGLGPRPAAQRREGFADPIGYQQAVAGHRAEVTASANPARREIVAAVEAAQLLPFAGGLDFEADAYESCRESEAGTALRAMAAAERIAAAEMTPAGAAPRRICVLGDGPLAVPMLLALLPIAAEVDWGCGAPEALHAGVISLRDRLDESRRVGVLSAEEAEERLSRLRVGPAAEMARAAELILVAGPGQSEVAAPPGVSRLPVYPGRVAEVGLRFAPSPVTARLVEVVVGPRARDGQLADAEALAAQMGCLALRVRSGGESLGGRIFDACCRAADALVDMGQSPFDIDAACRDWGWRRGPFLRRDQMGLARLGAQARAEGAANWATELVRAGRSGREAGRGFYDWPDSGLPVASSEVEALLAARRPAAPALPAAELRGLLVGAMANEGARMLGTGMLRRASDLDLVALQVLELPRWRGGPMHAALRMGARGLREALARVTHPDRAFWQPHPLWDDLVTTRAASWPGGA</sequence>
<dbReference type="CDD" id="cd06558">
    <property type="entry name" value="crotonase-like"/>
    <property type="match status" value="1"/>
</dbReference>
<dbReference type="OrthoDB" id="9771883at2"/>
<dbReference type="GO" id="GO:0004300">
    <property type="term" value="F:enoyl-CoA hydratase activity"/>
    <property type="evidence" value="ECO:0007669"/>
    <property type="project" value="UniProtKB-ARBA"/>
</dbReference>
<comment type="subunit">
    <text evidence="2">Monomer.</text>
</comment>
<dbReference type="GO" id="GO:0003857">
    <property type="term" value="F:(3S)-3-hydroxyacyl-CoA dehydrogenase (NAD+) activity"/>
    <property type="evidence" value="ECO:0007669"/>
    <property type="project" value="TreeGrafter"/>
</dbReference>
<dbReference type="PANTHER" id="PTHR23309:SF49">
    <property type="entry name" value="PEROXISOMAL BIFUNCTIONAL ENZYME"/>
    <property type="match status" value="1"/>
</dbReference>
<evidence type="ECO:0000256" key="6">
    <source>
        <dbReference type="ARBA" id="ARBA00023239"/>
    </source>
</evidence>
<accession>A0A1I6W985</accession>
<keyword evidence="5" id="KW-0413">Isomerase</keyword>
<dbReference type="GO" id="GO:0016853">
    <property type="term" value="F:isomerase activity"/>
    <property type="evidence" value="ECO:0007669"/>
    <property type="project" value="UniProtKB-KW"/>
</dbReference>
<evidence type="ECO:0000259" key="8">
    <source>
        <dbReference type="Pfam" id="PF00725"/>
    </source>
</evidence>
<name>A0A1I6W985_9RHOB</name>
<comment type="subcellular location">
    <subcellularLocation>
        <location evidence="1">Peroxisome</location>
    </subcellularLocation>
</comment>
<keyword evidence="7" id="KW-0511">Multifunctional enzyme</keyword>
<dbReference type="SUPFAM" id="SSF52096">
    <property type="entry name" value="ClpP/crotonase"/>
    <property type="match status" value="1"/>
</dbReference>
<evidence type="ECO:0000256" key="7">
    <source>
        <dbReference type="ARBA" id="ARBA00023268"/>
    </source>
</evidence>
<dbReference type="InterPro" id="IPR006108">
    <property type="entry name" value="3HC_DH_C"/>
</dbReference>
<evidence type="ECO:0000256" key="3">
    <source>
        <dbReference type="ARBA" id="ARBA00022963"/>
    </source>
</evidence>
<dbReference type="Gene3D" id="1.10.1040.50">
    <property type="match status" value="1"/>
</dbReference>
<dbReference type="AlphaFoldDB" id="A0A1I6W985"/>
<dbReference type="GO" id="GO:0006635">
    <property type="term" value="P:fatty acid beta-oxidation"/>
    <property type="evidence" value="ECO:0007669"/>
    <property type="project" value="TreeGrafter"/>
</dbReference>
<dbReference type="Pfam" id="PF00725">
    <property type="entry name" value="3HCDH"/>
    <property type="match status" value="1"/>
</dbReference>
<dbReference type="STRING" id="311180.SAMN04488050_11686"/>
<protein>
    <submittedName>
        <fullName evidence="9">3-hydroxyacyl-CoA dehydrogenase</fullName>
    </submittedName>
</protein>
<dbReference type="EMBL" id="FOZW01000016">
    <property type="protein sequence ID" value="SFT22549.1"/>
    <property type="molecule type" value="Genomic_DNA"/>
</dbReference>
<reference evidence="10" key="1">
    <citation type="submission" date="2016-10" db="EMBL/GenBank/DDBJ databases">
        <authorList>
            <person name="Varghese N."/>
            <person name="Submissions S."/>
        </authorList>
    </citation>
    <scope>NUCLEOTIDE SEQUENCE [LARGE SCALE GENOMIC DNA]</scope>
    <source>
        <strain evidence="10">DSM 26894</strain>
    </source>
</reference>
<evidence type="ECO:0000313" key="10">
    <source>
        <dbReference type="Proteomes" id="UP000199392"/>
    </source>
</evidence>
<keyword evidence="10" id="KW-1185">Reference proteome</keyword>
<organism evidence="9 10">
    <name type="scientific">Alloyangia pacifica</name>
    <dbReference type="NCBI Taxonomy" id="311180"/>
    <lineage>
        <taxon>Bacteria</taxon>
        <taxon>Pseudomonadati</taxon>
        <taxon>Pseudomonadota</taxon>
        <taxon>Alphaproteobacteria</taxon>
        <taxon>Rhodobacterales</taxon>
        <taxon>Roseobacteraceae</taxon>
        <taxon>Alloyangia</taxon>
    </lineage>
</organism>
<evidence type="ECO:0000256" key="5">
    <source>
        <dbReference type="ARBA" id="ARBA00023235"/>
    </source>
</evidence>
<dbReference type="Pfam" id="PF00378">
    <property type="entry name" value="ECH_1"/>
    <property type="match status" value="1"/>
</dbReference>
<keyword evidence="3" id="KW-0442">Lipid degradation</keyword>
<dbReference type="SUPFAM" id="SSF48179">
    <property type="entry name" value="6-phosphogluconate dehydrogenase C-terminal domain-like"/>
    <property type="match status" value="2"/>
</dbReference>